<evidence type="ECO:0000259" key="17">
    <source>
        <dbReference type="PROSITE" id="PS50126"/>
    </source>
</evidence>
<dbReference type="InterPro" id="IPR004087">
    <property type="entry name" value="KH_dom"/>
</dbReference>
<sequence>MLRRRGTSSLLNAVDAASGRGRFRLSSSTQTRLLQNVDDSSQGVADGGSMRHPIFGRYGSNFYSTVGDPVLIPAPEVPLAWRKFPASGHVFEEEAHVGNVKFSFETGKLARFAAGAVVVGVGETKVLVTVVADHKLDSSRDFLPLQVEYREKQYAQGKIPATFMRREGAPKERELLCGRLIDRSVRPLFPRGFFYDSQIIANVLCSDGEQDPDVLAVNAASAALMISDIPWKGPIGCVRIGRVKGKFIVNPNMDELALSDLNLVYACTMEKTVMIETQAREITNQDYVAALHLAHAEATKLIPPQLALAAKVSVQKRPLPVLTVPPEVLDKVRSLAQFAIESVMGNPEFGKFERGQTLGKIEEEVKNILVVEGDEISAKLLPYAFDAVKKEVLRRNIFEKGMRVDGRGLNQVRELQCEAGTYSALHGSSLFSRGNTQVLCTVTMGAPDDAQRLDSLVGIDRKRFMVHYSFPPFSINEVGRTGGLNRREVGHGTLAEKALVALLPPEEDFPYSVRVTSECLASDGSSSMATVCGGSLALMDAGIPLRSHVGAVSVGLVSVSDPETGRVTDYRILTDILGLEDHLGDMDFKIAGTRMGITAIQLDIKPAGVPLHILCEALEPALVGRTKILDFMEQVISSPRDSSRENLPRSGTMNIQQDSIGRLIGPQGSNVKNIQRVTDARVSITGDGVVTIFARDQASFDQAKKMVEASVGKEVEVGGTYTARVVAIKDFGAFMELNGGYQGLLHISEIAHERIERVSDYLSVGQELGVVCIGRDLRGNLKLSRKMTLPPPVPQVAEPAVPEATSPGSKTKQDLTES</sequence>
<dbReference type="FunFam" id="3.30.230.70:FF:000001">
    <property type="entry name" value="Polyribonucleotide nucleotidyltransferase"/>
    <property type="match status" value="1"/>
</dbReference>
<dbReference type="InterPro" id="IPR004088">
    <property type="entry name" value="KH_dom_type_1"/>
</dbReference>
<keyword evidence="6" id="KW-0808">Transferase</keyword>
<dbReference type="Pfam" id="PF03726">
    <property type="entry name" value="PNPase"/>
    <property type="match status" value="1"/>
</dbReference>
<proteinExistence type="inferred from homology"/>
<comment type="catalytic activity">
    <reaction evidence="12">
        <text>RNA(n+1) + phosphate = RNA(n) + a ribonucleoside 5'-diphosphate</text>
        <dbReference type="Rhea" id="RHEA:22096"/>
        <dbReference type="Rhea" id="RHEA-COMP:14527"/>
        <dbReference type="Rhea" id="RHEA-COMP:17342"/>
        <dbReference type="ChEBI" id="CHEBI:43474"/>
        <dbReference type="ChEBI" id="CHEBI:57930"/>
        <dbReference type="ChEBI" id="CHEBI:140395"/>
        <dbReference type="EC" id="2.7.7.8"/>
    </reaction>
</comment>
<dbReference type="GO" id="GO:0008033">
    <property type="term" value="P:tRNA processing"/>
    <property type="evidence" value="ECO:0007669"/>
    <property type="project" value="UniProtKB-KW"/>
</dbReference>
<evidence type="ECO:0000256" key="14">
    <source>
        <dbReference type="ARBA" id="ARBA00078395"/>
    </source>
</evidence>
<protein>
    <recommendedName>
        <fullName evidence="13">Polyribonucleotide nucleotidyltransferase 2, mitochondrial</fullName>
        <ecNumber evidence="3">2.7.7.8</ecNumber>
    </recommendedName>
    <alternativeName>
        <fullName evidence="11">Polynucleotide phosphorylase 1</fullName>
    </alternativeName>
    <alternativeName>
        <fullName evidence="14">Polynucleotide phosphorylase 2</fullName>
    </alternativeName>
</protein>
<dbReference type="InterPro" id="IPR015848">
    <property type="entry name" value="PNPase_PH_RNA-bd_bac/org-type"/>
</dbReference>
<dbReference type="CDD" id="cd11364">
    <property type="entry name" value="RNase_PH_PNPase_2"/>
    <property type="match status" value="1"/>
</dbReference>
<keyword evidence="9" id="KW-0677">Repeat</keyword>
<gene>
    <name evidence="18" type="ORF">KC19_2G143800</name>
</gene>
<dbReference type="GO" id="GO:0000175">
    <property type="term" value="F:3'-5'-RNA exonuclease activity"/>
    <property type="evidence" value="ECO:0007669"/>
    <property type="project" value="UniProtKB-ARBA"/>
</dbReference>
<dbReference type="SUPFAM" id="SSF50249">
    <property type="entry name" value="Nucleic acid-binding proteins"/>
    <property type="match status" value="1"/>
</dbReference>
<dbReference type="EC" id="2.7.7.8" evidence="3"/>
<dbReference type="InterPro" id="IPR036345">
    <property type="entry name" value="ExoRNase_PH_dom2_sf"/>
</dbReference>
<dbReference type="InterPro" id="IPR012162">
    <property type="entry name" value="PNPase"/>
</dbReference>
<dbReference type="Pfam" id="PF00013">
    <property type="entry name" value="KH_1"/>
    <property type="match status" value="1"/>
</dbReference>
<evidence type="ECO:0000256" key="12">
    <source>
        <dbReference type="ARBA" id="ARBA00051524"/>
    </source>
</evidence>
<dbReference type="FunFam" id="2.40.50.140:FF:000189">
    <property type="entry name" value="Polyribonucleotide nucleotidyltransferase, putative"/>
    <property type="match status" value="1"/>
</dbReference>
<dbReference type="SUPFAM" id="SSF55666">
    <property type="entry name" value="Ribonuclease PH domain 2-like"/>
    <property type="match status" value="2"/>
</dbReference>
<dbReference type="PANTHER" id="PTHR11252">
    <property type="entry name" value="POLYRIBONUCLEOTIDE NUCLEOTIDYLTRANSFERASE"/>
    <property type="match status" value="1"/>
</dbReference>
<dbReference type="SMART" id="SM00322">
    <property type="entry name" value="KH"/>
    <property type="match status" value="1"/>
</dbReference>
<dbReference type="InterPro" id="IPR036456">
    <property type="entry name" value="PNPase_PH_RNA-bd_sf"/>
</dbReference>
<dbReference type="Pfam" id="PF03725">
    <property type="entry name" value="RNase_PH_C"/>
    <property type="match status" value="1"/>
</dbReference>
<dbReference type="InterPro" id="IPR003029">
    <property type="entry name" value="S1_domain"/>
</dbReference>
<dbReference type="Gene3D" id="3.30.1370.10">
    <property type="entry name" value="K Homology domain, type 1"/>
    <property type="match status" value="1"/>
</dbReference>
<dbReference type="CDD" id="cd04472">
    <property type="entry name" value="S1_PNPase"/>
    <property type="match status" value="1"/>
</dbReference>
<evidence type="ECO:0000256" key="8">
    <source>
        <dbReference type="ARBA" id="ARBA00022695"/>
    </source>
</evidence>
<dbReference type="InterPro" id="IPR036612">
    <property type="entry name" value="KH_dom_type_1_sf"/>
</dbReference>
<evidence type="ECO:0000256" key="6">
    <source>
        <dbReference type="ARBA" id="ARBA00022679"/>
    </source>
</evidence>
<dbReference type="PROSITE" id="PS50126">
    <property type="entry name" value="S1"/>
    <property type="match status" value="1"/>
</dbReference>
<dbReference type="CDD" id="cd11363">
    <property type="entry name" value="RNase_PH_PNPase_1"/>
    <property type="match status" value="1"/>
</dbReference>
<reference evidence="18" key="1">
    <citation type="submission" date="2020-06" db="EMBL/GenBank/DDBJ databases">
        <title>WGS assembly of Ceratodon purpureus strain R40.</title>
        <authorList>
            <person name="Carey S.B."/>
            <person name="Jenkins J."/>
            <person name="Shu S."/>
            <person name="Lovell J.T."/>
            <person name="Sreedasyam A."/>
            <person name="Maumus F."/>
            <person name="Tiley G.P."/>
            <person name="Fernandez-Pozo N."/>
            <person name="Barry K."/>
            <person name="Chen C."/>
            <person name="Wang M."/>
            <person name="Lipzen A."/>
            <person name="Daum C."/>
            <person name="Saski C.A."/>
            <person name="Payton A.C."/>
            <person name="Mcbreen J.C."/>
            <person name="Conrad R.E."/>
            <person name="Kollar L.M."/>
            <person name="Olsson S."/>
            <person name="Huttunen S."/>
            <person name="Landis J.B."/>
            <person name="Wickett N.J."/>
            <person name="Johnson M.G."/>
            <person name="Rensing S.A."/>
            <person name="Grimwood J."/>
            <person name="Schmutz J."/>
            <person name="Mcdaniel S.F."/>
        </authorList>
    </citation>
    <scope>NUCLEOTIDE SEQUENCE</scope>
    <source>
        <strain evidence="18">R40</strain>
    </source>
</reference>
<evidence type="ECO:0000256" key="11">
    <source>
        <dbReference type="ARBA" id="ARBA00031451"/>
    </source>
</evidence>
<dbReference type="PROSITE" id="PS50084">
    <property type="entry name" value="KH_TYPE_1"/>
    <property type="match status" value="1"/>
</dbReference>
<dbReference type="SUPFAM" id="SSF54791">
    <property type="entry name" value="Eukaryotic type KH-domain (KH-domain type I)"/>
    <property type="match status" value="1"/>
</dbReference>
<comment type="caution">
    <text evidence="18">The sequence shown here is derived from an EMBL/GenBank/DDBJ whole genome shotgun (WGS) entry which is preliminary data.</text>
</comment>
<dbReference type="SUPFAM" id="SSF54211">
    <property type="entry name" value="Ribosomal protein S5 domain 2-like"/>
    <property type="match status" value="2"/>
</dbReference>
<evidence type="ECO:0000256" key="4">
    <source>
        <dbReference type="ARBA" id="ARBA00022490"/>
    </source>
</evidence>
<feature type="region of interest" description="Disordered" evidence="16">
    <location>
        <begin position="786"/>
        <end position="818"/>
    </location>
</feature>
<dbReference type="NCBIfam" id="NF008805">
    <property type="entry name" value="PRK11824.1"/>
    <property type="match status" value="1"/>
</dbReference>
<dbReference type="Pfam" id="PF00575">
    <property type="entry name" value="S1"/>
    <property type="match status" value="1"/>
</dbReference>
<dbReference type="GO" id="GO:0006364">
    <property type="term" value="P:rRNA processing"/>
    <property type="evidence" value="ECO:0007669"/>
    <property type="project" value="UniProtKB-KW"/>
</dbReference>
<evidence type="ECO:0000256" key="2">
    <source>
        <dbReference type="ARBA" id="ARBA00007404"/>
    </source>
</evidence>
<keyword evidence="5" id="KW-0698">rRNA processing</keyword>
<dbReference type="EMBL" id="CM026422">
    <property type="protein sequence ID" value="KAG0587154.1"/>
    <property type="molecule type" value="Genomic_DNA"/>
</dbReference>
<dbReference type="GO" id="GO:0000965">
    <property type="term" value="P:mitochondrial RNA 3'-end processing"/>
    <property type="evidence" value="ECO:0007669"/>
    <property type="project" value="TreeGrafter"/>
</dbReference>
<evidence type="ECO:0000313" key="18">
    <source>
        <dbReference type="EMBL" id="KAG0587154.1"/>
    </source>
</evidence>
<evidence type="ECO:0000256" key="7">
    <source>
        <dbReference type="ARBA" id="ARBA00022694"/>
    </source>
</evidence>
<dbReference type="InterPro" id="IPR015847">
    <property type="entry name" value="ExoRNase_PH_dom2"/>
</dbReference>
<dbReference type="GO" id="GO:0003723">
    <property type="term" value="F:RNA binding"/>
    <property type="evidence" value="ECO:0007669"/>
    <property type="project" value="UniProtKB-UniRule"/>
</dbReference>
<dbReference type="InterPro" id="IPR001247">
    <property type="entry name" value="ExoRNase_PH_dom1"/>
</dbReference>
<dbReference type="Gene3D" id="3.30.230.70">
    <property type="entry name" value="GHMP Kinase, N-terminal domain"/>
    <property type="match status" value="2"/>
</dbReference>
<dbReference type="GO" id="GO:0004654">
    <property type="term" value="F:polyribonucleotide nucleotidyltransferase activity"/>
    <property type="evidence" value="ECO:0007669"/>
    <property type="project" value="UniProtKB-EC"/>
</dbReference>
<dbReference type="GO" id="GO:0005829">
    <property type="term" value="C:cytosol"/>
    <property type="evidence" value="ECO:0007669"/>
    <property type="project" value="TreeGrafter"/>
</dbReference>
<evidence type="ECO:0000313" key="19">
    <source>
        <dbReference type="Proteomes" id="UP000822688"/>
    </source>
</evidence>
<feature type="compositionally biased region" description="Low complexity" evidence="16">
    <location>
        <begin position="795"/>
        <end position="804"/>
    </location>
</feature>
<evidence type="ECO:0000256" key="3">
    <source>
        <dbReference type="ARBA" id="ARBA00012416"/>
    </source>
</evidence>
<dbReference type="Gene3D" id="2.40.50.140">
    <property type="entry name" value="Nucleic acid-binding proteins"/>
    <property type="match status" value="1"/>
</dbReference>
<dbReference type="CDD" id="cd02393">
    <property type="entry name" value="KH-I_PNPase"/>
    <property type="match status" value="1"/>
</dbReference>
<dbReference type="PANTHER" id="PTHR11252:SF16">
    <property type="entry name" value="POLYRIBONUCLEOTIDE NUCLEOTIDYLTRANSFERASE 2, MITOCHONDRIAL"/>
    <property type="match status" value="1"/>
</dbReference>
<evidence type="ECO:0000256" key="13">
    <source>
        <dbReference type="ARBA" id="ARBA00073922"/>
    </source>
</evidence>
<keyword evidence="19" id="KW-1185">Reference proteome</keyword>
<evidence type="ECO:0000256" key="10">
    <source>
        <dbReference type="ARBA" id="ARBA00022884"/>
    </source>
</evidence>
<dbReference type="SUPFAM" id="SSF46915">
    <property type="entry name" value="Polynucleotide phosphorylase/guanosine pentaphosphate synthase (PNPase/GPSI), domain 3"/>
    <property type="match status" value="1"/>
</dbReference>
<name>A0A8T0ITV2_CERPU</name>
<evidence type="ECO:0000256" key="15">
    <source>
        <dbReference type="PROSITE-ProRule" id="PRU00117"/>
    </source>
</evidence>
<dbReference type="GO" id="GO:0009570">
    <property type="term" value="C:chloroplast stroma"/>
    <property type="evidence" value="ECO:0007669"/>
    <property type="project" value="TreeGrafter"/>
</dbReference>
<dbReference type="InterPro" id="IPR012340">
    <property type="entry name" value="NA-bd_OB-fold"/>
</dbReference>
<dbReference type="InterPro" id="IPR027408">
    <property type="entry name" value="PNPase/RNase_PH_dom_sf"/>
</dbReference>
<evidence type="ECO:0000256" key="16">
    <source>
        <dbReference type="SAM" id="MobiDB-lite"/>
    </source>
</evidence>
<dbReference type="AlphaFoldDB" id="A0A8T0ITV2"/>
<dbReference type="InterPro" id="IPR020568">
    <property type="entry name" value="Ribosomal_Su5_D2-typ_SF"/>
</dbReference>
<comment type="subcellular location">
    <subcellularLocation>
        <location evidence="1">Mitochondrion</location>
    </subcellularLocation>
</comment>
<dbReference type="GO" id="GO:0005739">
    <property type="term" value="C:mitochondrion"/>
    <property type="evidence" value="ECO:0007669"/>
    <property type="project" value="UniProtKB-SubCell"/>
</dbReference>
<accession>A0A8T0ITV2</accession>
<keyword evidence="8" id="KW-0548">Nucleotidyltransferase</keyword>
<feature type="domain" description="S1 motif" evidence="17">
    <location>
        <begin position="718"/>
        <end position="786"/>
    </location>
</feature>
<comment type="similarity">
    <text evidence="2">Belongs to the polyribonucleotide nucleotidyltransferase family.</text>
</comment>
<dbReference type="FunFam" id="3.30.1370.10:FF:000001">
    <property type="entry name" value="Polyribonucleotide nucleotidyltransferase"/>
    <property type="match status" value="1"/>
</dbReference>
<keyword evidence="4" id="KW-0963">Cytoplasm</keyword>
<dbReference type="NCBIfam" id="TIGR03591">
    <property type="entry name" value="polynuc_phos"/>
    <property type="match status" value="1"/>
</dbReference>
<organism evidence="18 19">
    <name type="scientific">Ceratodon purpureus</name>
    <name type="common">Fire moss</name>
    <name type="synonym">Dicranum purpureum</name>
    <dbReference type="NCBI Taxonomy" id="3225"/>
    <lineage>
        <taxon>Eukaryota</taxon>
        <taxon>Viridiplantae</taxon>
        <taxon>Streptophyta</taxon>
        <taxon>Embryophyta</taxon>
        <taxon>Bryophyta</taxon>
        <taxon>Bryophytina</taxon>
        <taxon>Bryopsida</taxon>
        <taxon>Dicranidae</taxon>
        <taxon>Pseudoditrichales</taxon>
        <taxon>Ditrichaceae</taxon>
        <taxon>Ceratodon</taxon>
    </lineage>
</organism>
<evidence type="ECO:0000256" key="5">
    <source>
        <dbReference type="ARBA" id="ARBA00022552"/>
    </source>
</evidence>
<keyword evidence="10 15" id="KW-0694">RNA-binding</keyword>
<evidence type="ECO:0000256" key="9">
    <source>
        <dbReference type="ARBA" id="ARBA00022737"/>
    </source>
</evidence>
<dbReference type="HAMAP" id="MF_01595">
    <property type="entry name" value="PNPase"/>
    <property type="match status" value="1"/>
</dbReference>
<dbReference type="Pfam" id="PF01138">
    <property type="entry name" value="RNase_PH"/>
    <property type="match status" value="2"/>
</dbReference>
<keyword evidence="7" id="KW-0819">tRNA processing</keyword>
<evidence type="ECO:0000256" key="1">
    <source>
        <dbReference type="ARBA" id="ARBA00004173"/>
    </source>
</evidence>
<dbReference type="GO" id="GO:0000958">
    <property type="term" value="P:mitochondrial mRNA catabolic process"/>
    <property type="evidence" value="ECO:0007669"/>
    <property type="project" value="TreeGrafter"/>
</dbReference>
<dbReference type="Proteomes" id="UP000822688">
    <property type="component" value="Chromosome 2"/>
</dbReference>
<dbReference type="SMART" id="SM00316">
    <property type="entry name" value="S1"/>
    <property type="match status" value="1"/>
</dbReference>
<dbReference type="FunFam" id="3.30.230.70:FF:000020">
    <property type="entry name" value="Polyribonucleotide nucleotidyltransferase 2 mitochondrial"/>
    <property type="match status" value="1"/>
</dbReference>